<protein>
    <submittedName>
        <fullName evidence="3">Plasmid stabilization system protein ParE</fullName>
    </submittedName>
</protein>
<name>A0A450W455_9GAMM</name>
<organism evidence="3">
    <name type="scientific">Candidatus Kentrum sp. LPFa</name>
    <dbReference type="NCBI Taxonomy" id="2126335"/>
    <lineage>
        <taxon>Bacteria</taxon>
        <taxon>Pseudomonadati</taxon>
        <taxon>Pseudomonadota</taxon>
        <taxon>Gammaproteobacteria</taxon>
        <taxon>Candidatus Kentrum</taxon>
    </lineage>
</organism>
<dbReference type="InterPro" id="IPR051803">
    <property type="entry name" value="TA_system_RelE-like_toxin"/>
</dbReference>
<dbReference type="AlphaFoldDB" id="A0A450W455"/>
<dbReference type="InterPro" id="IPR035093">
    <property type="entry name" value="RelE/ParE_toxin_dom_sf"/>
</dbReference>
<evidence type="ECO:0000256" key="2">
    <source>
        <dbReference type="ARBA" id="ARBA00022649"/>
    </source>
</evidence>
<dbReference type="InterPro" id="IPR007712">
    <property type="entry name" value="RelE/ParE_toxin"/>
</dbReference>
<dbReference type="PANTHER" id="PTHR33755">
    <property type="entry name" value="TOXIN PARE1-RELATED"/>
    <property type="match status" value="1"/>
</dbReference>
<keyword evidence="2" id="KW-1277">Toxin-antitoxin system</keyword>
<evidence type="ECO:0000313" key="3">
    <source>
        <dbReference type="EMBL" id="VFK11816.1"/>
    </source>
</evidence>
<comment type="similarity">
    <text evidence="1">Belongs to the RelE toxin family.</text>
</comment>
<accession>A0A450W455</accession>
<sequence>MDRTVRWTVRWTETATEDLGEVARFIARDSPYYAAAFVREVRNVARSLDFSLERGWVVPEADRTDIREIFVKSYRLIYQVTNREVFILAFLHGARDLASLGGRLSKTVH</sequence>
<gene>
    <name evidence="3" type="ORF">BECKLPF1236B_GA0070989_102519</name>
</gene>
<evidence type="ECO:0000256" key="1">
    <source>
        <dbReference type="ARBA" id="ARBA00006226"/>
    </source>
</evidence>
<reference evidence="3" key="1">
    <citation type="submission" date="2019-02" db="EMBL/GenBank/DDBJ databases">
        <authorList>
            <person name="Gruber-Vodicka R. H."/>
            <person name="Seah K. B. B."/>
        </authorList>
    </citation>
    <scope>NUCLEOTIDE SEQUENCE</scope>
    <source>
        <strain evidence="3">BECK_S313</strain>
    </source>
</reference>
<dbReference type="Gene3D" id="3.30.2310.20">
    <property type="entry name" value="RelE-like"/>
    <property type="match status" value="1"/>
</dbReference>
<dbReference type="EMBL" id="CAADFK010000025">
    <property type="protein sequence ID" value="VFK11816.1"/>
    <property type="molecule type" value="Genomic_DNA"/>
</dbReference>
<dbReference type="Pfam" id="PF05016">
    <property type="entry name" value="ParE_toxin"/>
    <property type="match status" value="1"/>
</dbReference>
<proteinExistence type="inferred from homology"/>
<dbReference type="PANTHER" id="PTHR33755:SF5">
    <property type="entry name" value="TYPE II TOXIN-ANTITOXIN SYSTEM RELE_PARE FAMILY TOXIN"/>
    <property type="match status" value="1"/>
</dbReference>